<evidence type="ECO:0000313" key="2">
    <source>
        <dbReference type="EMBL" id="VDC28458.1"/>
    </source>
</evidence>
<dbReference type="EMBL" id="UXAU01000028">
    <property type="protein sequence ID" value="VDC28458.1"/>
    <property type="molecule type" value="Genomic_DNA"/>
</dbReference>
<organism evidence="2 3">
    <name type="scientific">Arthrobacter ulcerisalmonis</name>
    <dbReference type="NCBI Taxonomy" id="2483813"/>
    <lineage>
        <taxon>Bacteria</taxon>
        <taxon>Bacillati</taxon>
        <taxon>Actinomycetota</taxon>
        <taxon>Actinomycetes</taxon>
        <taxon>Micrococcales</taxon>
        <taxon>Micrococcaceae</taxon>
        <taxon>Arthrobacter</taxon>
    </lineage>
</organism>
<evidence type="ECO:0000256" key="1">
    <source>
        <dbReference type="SAM" id="MobiDB-lite"/>
    </source>
</evidence>
<reference evidence="2 3" key="1">
    <citation type="submission" date="2018-11" db="EMBL/GenBank/DDBJ databases">
        <authorList>
            <person name="Criscuolo A."/>
        </authorList>
    </citation>
    <scope>NUCLEOTIDE SEQUENCE [LARGE SCALE GENOMIC DNA]</scope>
    <source>
        <strain evidence="2">AT11b</strain>
    </source>
</reference>
<accession>A0A3P5WZ22</accession>
<dbReference type="AlphaFoldDB" id="A0A3P5WZ22"/>
<gene>
    <name evidence="2" type="ORF">PSET11_02097</name>
</gene>
<evidence type="ECO:0000313" key="3">
    <source>
        <dbReference type="Proteomes" id="UP000280861"/>
    </source>
</evidence>
<dbReference type="Proteomes" id="UP000280861">
    <property type="component" value="Unassembled WGS sequence"/>
</dbReference>
<feature type="region of interest" description="Disordered" evidence="1">
    <location>
        <begin position="1"/>
        <end position="31"/>
    </location>
</feature>
<keyword evidence="3" id="KW-1185">Reference proteome</keyword>
<proteinExistence type="predicted"/>
<protein>
    <submittedName>
        <fullName evidence="2">Uncharacterized protein</fullName>
    </submittedName>
</protein>
<sequence>MPDPRGTESPGSVTPRVEKAGIVGATGETTG</sequence>
<name>A0A3P5WZ22_9MICC</name>